<organism evidence="1 2">
    <name type="scientific">Xanthomonas oryzae pv. oryzicola (strain BLS256)</name>
    <dbReference type="NCBI Taxonomy" id="383407"/>
    <lineage>
        <taxon>Bacteria</taxon>
        <taxon>Pseudomonadati</taxon>
        <taxon>Pseudomonadota</taxon>
        <taxon>Gammaproteobacteria</taxon>
        <taxon>Lysobacterales</taxon>
        <taxon>Lysobacteraceae</taxon>
        <taxon>Xanthomonas</taxon>
    </lineage>
</organism>
<dbReference type="AlphaFoldDB" id="G7TCE2"/>
<dbReference type="EMBL" id="CP003057">
    <property type="protein sequence ID" value="AEQ94929.1"/>
    <property type="molecule type" value="Genomic_DNA"/>
</dbReference>
<accession>G7TCE2</accession>
<proteinExistence type="predicted"/>
<evidence type="ECO:0000313" key="1">
    <source>
        <dbReference type="EMBL" id="AEQ94929.1"/>
    </source>
</evidence>
<protein>
    <submittedName>
        <fullName evidence="1">Uncharacterized protein</fullName>
    </submittedName>
</protein>
<name>G7TCE2_XANOB</name>
<sequence length="45" mass="4506">MIASANQAPAHQLRAGCIGCNGTAGAIQIGWRTPRICSAPAKAGD</sequence>
<dbReference type="KEGG" id="xor:XOC_0721"/>
<reference evidence="1 2" key="1">
    <citation type="journal article" date="2011" name="J. Bacteriol.">
        <title>Two new complete genome sequences offer insight into host and tissue specificity of plant pathogenic Xanthomonas spp.</title>
        <authorList>
            <person name="Bogdanove A.J."/>
            <person name="Koebnik R."/>
            <person name="Lu H."/>
            <person name="Furutani A."/>
            <person name="Angiuoli S.V."/>
            <person name="Patil P.B."/>
            <person name="Van Sluys M.A."/>
            <person name="Ryan R.P."/>
            <person name="Meyer D.F."/>
            <person name="Han S.W."/>
            <person name="Aparna G."/>
            <person name="Rajaram M."/>
            <person name="Delcher A.L."/>
            <person name="Phillippy A.M."/>
            <person name="Puiu D."/>
            <person name="Schatz M.C."/>
            <person name="Shumway M."/>
            <person name="Sommer D.D."/>
            <person name="Trapnell C."/>
            <person name="Benahmed F."/>
            <person name="Dimitrov G."/>
            <person name="Madupu R."/>
            <person name="Radune D."/>
            <person name="Sullivan S."/>
            <person name="Jha G."/>
            <person name="Ishihara H."/>
            <person name="Lee S.W."/>
            <person name="Pandey A."/>
            <person name="Sharma V."/>
            <person name="Sriariyanun M."/>
            <person name="Szurek B."/>
            <person name="Vera-Cruz C.M."/>
            <person name="Dorman K.S."/>
            <person name="Ronald P.C."/>
            <person name="Verdier V."/>
            <person name="Dow J.M."/>
            <person name="Sonti R.V."/>
            <person name="Tsuge S."/>
            <person name="Brendel V.P."/>
            <person name="Rabinowicz P.D."/>
            <person name="Leach J.E."/>
            <person name="White F.F."/>
            <person name="Salzberg S.L."/>
        </authorList>
    </citation>
    <scope>NUCLEOTIDE SEQUENCE [LARGE SCALE GENOMIC DNA]</scope>
    <source>
        <strain evidence="1 2">BLS256</strain>
    </source>
</reference>
<dbReference type="Proteomes" id="UP000008851">
    <property type="component" value="Chromosome"/>
</dbReference>
<evidence type="ECO:0000313" key="2">
    <source>
        <dbReference type="Proteomes" id="UP000008851"/>
    </source>
</evidence>
<dbReference type="HOGENOM" id="CLU_3207000_0_0_6"/>
<gene>
    <name evidence="1" type="ORF">XOC_0721</name>
</gene>